<dbReference type="GO" id="GO:0005615">
    <property type="term" value="C:extracellular space"/>
    <property type="evidence" value="ECO:0007669"/>
    <property type="project" value="InterPro"/>
</dbReference>
<dbReference type="InterPro" id="IPR018511">
    <property type="entry name" value="Hemolysin-typ_Ca-bd_CS"/>
</dbReference>
<keyword evidence="10" id="KW-1185">Reference proteome</keyword>
<evidence type="ECO:0000256" key="4">
    <source>
        <dbReference type="ARBA" id="ARBA00022737"/>
    </source>
</evidence>
<dbReference type="Gene3D" id="2.150.10.10">
    <property type="entry name" value="Serralysin-like metalloprotease, C-terminal"/>
    <property type="match status" value="4"/>
</dbReference>
<feature type="compositionally biased region" description="Basic and acidic residues" evidence="5">
    <location>
        <begin position="2009"/>
        <end position="2023"/>
    </location>
</feature>
<feature type="domain" description="RapA2 cadherin-like" evidence="8">
    <location>
        <begin position="1567"/>
        <end position="1635"/>
    </location>
</feature>
<dbReference type="InterPro" id="IPR040853">
    <property type="entry name" value="RapA2_cadherin-like"/>
</dbReference>
<protein>
    <submittedName>
        <fullName evidence="9">DUF4347 domain-containing protein</fullName>
    </submittedName>
</protein>
<name>A0A7X3MUM8_9HYPH</name>
<dbReference type="InterPro" id="IPR011049">
    <property type="entry name" value="Serralysin-like_metalloprot_C"/>
</dbReference>
<dbReference type="Gene3D" id="2.60.40.10">
    <property type="entry name" value="Immunoglobulins"/>
    <property type="match status" value="1"/>
</dbReference>
<dbReference type="PANTHER" id="PTHR38340:SF1">
    <property type="entry name" value="S-LAYER PROTEIN"/>
    <property type="match status" value="1"/>
</dbReference>
<dbReference type="Pfam" id="PF14252">
    <property type="entry name" value="DUF4347"/>
    <property type="match status" value="1"/>
</dbReference>
<organism evidence="9 10">
    <name type="scientific">Microvirga makkahensis</name>
    <dbReference type="NCBI Taxonomy" id="1128670"/>
    <lineage>
        <taxon>Bacteria</taxon>
        <taxon>Pseudomonadati</taxon>
        <taxon>Pseudomonadota</taxon>
        <taxon>Alphaproteobacteria</taxon>
        <taxon>Hyphomicrobiales</taxon>
        <taxon>Methylobacteriaceae</taxon>
        <taxon>Microvirga</taxon>
    </lineage>
</organism>
<dbReference type="Pfam" id="PF00353">
    <property type="entry name" value="HemolysinCabind"/>
    <property type="match status" value="5"/>
</dbReference>
<reference evidence="9 10" key="1">
    <citation type="submission" date="2019-12" db="EMBL/GenBank/DDBJ databases">
        <authorList>
            <person name="Yuan C.-G."/>
        </authorList>
    </citation>
    <scope>NUCLEOTIDE SEQUENCE [LARGE SCALE GENOMIC DNA]</scope>
    <source>
        <strain evidence="9 10">KCTC 23863</strain>
    </source>
</reference>
<dbReference type="EMBL" id="WURB01000017">
    <property type="protein sequence ID" value="MXQ13544.1"/>
    <property type="molecule type" value="Genomic_DNA"/>
</dbReference>
<accession>A0A7X3MUM8</accession>
<evidence type="ECO:0000256" key="3">
    <source>
        <dbReference type="ARBA" id="ARBA00022525"/>
    </source>
</evidence>
<feature type="domain" description="DUF4347" evidence="7">
    <location>
        <begin position="32"/>
        <end position="195"/>
    </location>
</feature>
<dbReference type="InterPro" id="IPR010221">
    <property type="entry name" value="VCBS_dom"/>
</dbReference>
<dbReference type="PRINTS" id="PR00313">
    <property type="entry name" value="CABNDNGRPT"/>
</dbReference>
<dbReference type="NCBIfam" id="TIGR01965">
    <property type="entry name" value="VCBS_repeat"/>
    <property type="match status" value="1"/>
</dbReference>
<evidence type="ECO:0000259" key="6">
    <source>
        <dbReference type="Pfam" id="PF08548"/>
    </source>
</evidence>
<gene>
    <name evidence="9" type="ORF">GR328_19180</name>
</gene>
<dbReference type="RefSeq" id="WP_160886634.1">
    <property type="nucleotide sequence ID" value="NZ_WURB01000017.1"/>
</dbReference>
<dbReference type="Proteomes" id="UP000436483">
    <property type="component" value="Unassembled WGS sequence"/>
</dbReference>
<dbReference type="InterPro" id="IPR013858">
    <property type="entry name" value="Peptidase_M10B_C"/>
</dbReference>
<evidence type="ECO:0000256" key="2">
    <source>
        <dbReference type="ARBA" id="ARBA00004613"/>
    </source>
</evidence>
<reference evidence="9 10" key="2">
    <citation type="submission" date="2020-01" db="EMBL/GenBank/DDBJ databases">
        <title>Microvirga sp. nov., an arsenate reduction bacterium isolated from Tibet hotspring sediments.</title>
        <authorList>
            <person name="Xian W.-D."/>
            <person name="Li W.-J."/>
        </authorList>
    </citation>
    <scope>NUCLEOTIDE SEQUENCE [LARGE SCALE GENOMIC DNA]</scope>
    <source>
        <strain evidence="9 10">KCTC 23863</strain>
    </source>
</reference>
<evidence type="ECO:0000256" key="5">
    <source>
        <dbReference type="SAM" id="MobiDB-lite"/>
    </source>
</evidence>
<evidence type="ECO:0000313" key="10">
    <source>
        <dbReference type="Proteomes" id="UP000436483"/>
    </source>
</evidence>
<comment type="caution">
    <text evidence="9">The sequence shown here is derived from an EMBL/GenBank/DDBJ whole genome shotgun (WGS) entry which is preliminary data.</text>
</comment>
<dbReference type="Pfam" id="PF17803">
    <property type="entry name" value="Cadherin_4"/>
    <property type="match status" value="2"/>
</dbReference>
<dbReference type="Pfam" id="PF08548">
    <property type="entry name" value="Peptidase_M10_C"/>
    <property type="match status" value="1"/>
</dbReference>
<dbReference type="SUPFAM" id="SSF51120">
    <property type="entry name" value="beta-Roll"/>
    <property type="match status" value="2"/>
</dbReference>
<dbReference type="PROSITE" id="PS00330">
    <property type="entry name" value="HEMOLYSIN_CALCIUM"/>
    <property type="match status" value="3"/>
</dbReference>
<keyword evidence="3" id="KW-0964">Secreted</keyword>
<evidence type="ECO:0000259" key="7">
    <source>
        <dbReference type="Pfam" id="PF14252"/>
    </source>
</evidence>
<feature type="region of interest" description="Disordered" evidence="5">
    <location>
        <begin position="481"/>
        <end position="504"/>
    </location>
</feature>
<dbReference type="OrthoDB" id="7992885at2"/>
<dbReference type="InterPro" id="IPR050557">
    <property type="entry name" value="RTX_toxin/Mannuronan_C5-epim"/>
</dbReference>
<evidence type="ECO:0000313" key="9">
    <source>
        <dbReference type="EMBL" id="MXQ13544.1"/>
    </source>
</evidence>
<evidence type="ECO:0000259" key="8">
    <source>
        <dbReference type="Pfam" id="PF17803"/>
    </source>
</evidence>
<dbReference type="GO" id="GO:0005509">
    <property type="term" value="F:calcium ion binding"/>
    <property type="evidence" value="ECO:0007669"/>
    <property type="project" value="InterPro"/>
</dbReference>
<dbReference type="InterPro" id="IPR013783">
    <property type="entry name" value="Ig-like_fold"/>
</dbReference>
<keyword evidence="4" id="KW-0677">Repeat</keyword>
<feature type="compositionally biased region" description="Gly residues" evidence="5">
    <location>
        <begin position="1952"/>
        <end position="1973"/>
    </location>
</feature>
<dbReference type="PANTHER" id="PTHR38340">
    <property type="entry name" value="S-LAYER PROTEIN"/>
    <property type="match status" value="1"/>
</dbReference>
<dbReference type="InterPro" id="IPR001343">
    <property type="entry name" value="Hemolysn_Ca-bd"/>
</dbReference>
<feature type="region of interest" description="Disordered" evidence="5">
    <location>
        <begin position="1935"/>
        <end position="2071"/>
    </location>
</feature>
<proteinExistence type="predicted"/>
<feature type="domain" description="RapA2 cadherin-like" evidence="8">
    <location>
        <begin position="1443"/>
        <end position="1508"/>
    </location>
</feature>
<comment type="subcellular location">
    <subcellularLocation>
        <location evidence="2">Secreted</location>
    </subcellularLocation>
</comment>
<comment type="cofactor">
    <cofactor evidence="1">
        <name>Ca(2+)</name>
        <dbReference type="ChEBI" id="CHEBI:29108"/>
    </cofactor>
</comment>
<evidence type="ECO:0000256" key="1">
    <source>
        <dbReference type="ARBA" id="ARBA00001913"/>
    </source>
</evidence>
<feature type="domain" description="Peptidase M10 serralysin C-terminal" evidence="6">
    <location>
        <begin position="1996"/>
        <end position="2200"/>
    </location>
</feature>
<dbReference type="InterPro" id="IPR025592">
    <property type="entry name" value="DUF4347"/>
</dbReference>
<sequence>MTTDILPAGDGGYSLCSKSAEAIGAKLAKTEIVFIDTSVSDYETLANGVRPGVEVVLLDSTRDGLAQIADALVGRSGIDAVHVISHGSEGLLALGSARVTLDNLDGYSDQLATIRTALSAEADLLLYGCDVAAGEAGRAFVEALAEAIGADVAASTTPVGAVALGGYWELDTRIGNVDTGNCVSPEVQSDYGHVLVAGPATLQFDSPNGGQLIEDGIATDGENGSDDIDGKTIDIYVIDPTTGERLTSGGDLWYIHPDTQYFEGFVSSITLRGPDGVDNGFAIKSRDGANFALTSFQLGDWGYWEPTSYTVEAFDDGVSMGGQEFILDQAYFSEYFTLTLDPVFGNVDEVRIHRTDGKQSWLGINNLVIDDATPAVDYNDAPVVTVPADQTVAEDTTLSFTGARQITVDDPDDNGGILRAELRVDNGTLNVTNTSGVTGNNSGLLVITGTEAHINSVLSGLSYRGTLNFQGSDTLELKVYDNGNTGDRPGSVTTPGAGYEDGSSNKLVTTRTVGITVTPINDAPVFGSLAGPITYTENGAGVALDADATISDIELSGRNGGDGDWNGAVLTIARYSGGAFSPNANDIFETSGTLGFFSTGAESGNVVVGGTTVGTYSFPVGGRLEITFNGAATNAMVSSVLQQITYRHDGDAPPASLTLRVQVVDGNTGIADQGSGGSKMATYNLTVNVARTNDAPGLAGLDARPTYVEDNPSVVLDGSVNMFDAELDAANNWSGATLTLRRDGGADSQDVFEGSGTLTLSGSNVILAGTTVGSYTMSGGQLTIIFNSQATSALVDAVAQQIAYRNTSHNPPASVDIAWIVNDGGNSASQGGAAQTTAVTTTVDITPVNDAPTLTGLPASASLVEGSAATRVAPSVTLSDVDSANFNGGSLRLEYVSGGEAADLLSIRNQGTGAGQIGFDGTTVTYGGIVIGTVSGGDGFNPLVVTFTSSGATRAAVEALIENLTFANTSEHPDIAPRIARLTLVDGDGTSNGGTDTYVSPDIVLTVSRVNDTPSLSGLGGTVGHTEGGAATVLVVGAALTDAELDQRGSWAGATLTIERQGGADSYDQFVGSGSLILDGSGNVVVSGTTIGTWSGDTAGRLEITFNGNATPALVDQVAQNIAYRYVGDAPPANVVIGWTLRDGNTGITDQGSTGIPLTGTGSVTVNLTDTNDAPVLADTALSMSVNEDAGQPVDGVLSGILVSDLVGGITDPDLTPGRGIAIVWADSSHGTWWFSTDGGASWSALGSPSGNAARLLVADGNTRLHFAPNDGYIGTVPASLTIRAWDLSAGSNGGMANIDALGVGGTSPFSAQTDTVHLTVVGINEAPVVTVPTTVSAEEDVPAALTGVSFSDADAGSGMVTATFSVPSGSLAAVSGSGVTVSGTASAMTLSGTIADINAFIASGKLTFLGAPNASDTVKVTVSVIDNGNTGSGGTRIDEAEFDLVVSPVNDAPTSADGAVTLPEDGSYTFKLGDFAFADPIDASAPNTLTAIIIEALPVRGTLSLNGVAVTQGQEIGVADIGKLVFTPVPNENGGGSQYSGFTFRVQDNGGTANGGSNTSGPYEMRIDVTAVDDPAVIGGTATGAVTEDVSLVASGVLTVSDIDDSVSGFQAQAEVKGTYGTFSFDHTTGEWTYVLDNDSPAVQALNSGEVRQETFTVKSLDGTEGTVTVSVNGTKDADVIDGVDVGRTETVNGDGSVSQVVTIPVVTGGRSETDGDVRYADIPLVAVGGRNVLSVQLGIGIGLTASGLAAPKPAGSSLADLIRQIKAHTPVGSADQASLTGGGSGFFASLPTNKPLIVQSLVATQSGAVSGIPLVISGSPDASAPPTALVIDARGLAAGTTIALQNVAFAAVIGNVRVTGGAGSQVVYGDSAGQHMVLGADDDTLHGGAGNDYVGSLGGNDWLYGDGGNDTVSGGIGNDRLYGGSDNDRLLGGSGHDRLYGQTGNDTLDGGTGNDSLYGGGGNNRLLGGSGTDTLDGGTGNDTVSGGTGADRLIGGSGNDRLNGDTGNDRLEGGSNHDRLDGGTGNDALKSDSGNDTLMGGSGHDSLWGGSGTDRLDGGAGNDTLKGETGNDWIVGGLGRDNVWGGFGRDVFDFNSVKESRAGSQRDIIQDFKSGQDRIDLRGIDANELRKGNQAFSWTGSDGPFLFPKESVAFLKAGFTGQAGELRYDRGILMGDTDGDRRADFQIKIVGSFSSGDVIL</sequence>